<reference evidence="1" key="1">
    <citation type="submission" date="2020-05" db="EMBL/GenBank/DDBJ databases">
        <authorList>
            <person name="Chiriac C."/>
            <person name="Salcher M."/>
            <person name="Ghai R."/>
            <person name="Kavagutti S V."/>
        </authorList>
    </citation>
    <scope>NUCLEOTIDE SEQUENCE</scope>
</reference>
<dbReference type="AlphaFoldDB" id="A0A6J6DJE0"/>
<dbReference type="SUPFAM" id="SSF55021">
    <property type="entry name" value="ACT-like"/>
    <property type="match status" value="1"/>
</dbReference>
<protein>
    <submittedName>
        <fullName evidence="1">Unannotated protein</fullName>
    </submittedName>
</protein>
<dbReference type="InterPro" id="IPR045865">
    <property type="entry name" value="ACT-like_dom_sf"/>
</dbReference>
<dbReference type="Pfam" id="PF13740">
    <property type="entry name" value="ACT_6"/>
    <property type="match status" value="1"/>
</dbReference>
<accession>A0A6J6DJE0</accession>
<sequence>MHERQLFRDKLCNLMEDLSEKSPVFTGLILLTGIDAPGIAQGLFHSLSDFAVQVDDVEQIVISGRLVLTVLITLNPAHQSAIEVDLAQYAQASETDIATIFSLQSLVKVEKNRVGVHVVSKKMHPKILSTLATGIVSVNGNIESISRTQSEPTGILFVVTGTTQTLLTSTISSLEFENDLETRVYEL</sequence>
<dbReference type="Gene3D" id="3.30.70.260">
    <property type="match status" value="1"/>
</dbReference>
<proteinExistence type="predicted"/>
<dbReference type="EMBL" id="CAEZTK010000010">
    <property type="protein sequence ID" value="CAB4562193.1"/>
    <property type="molecule type" value="Genomic_DNA"/>
</dbReference>
<organism evidence="1">
    <name type="scientific">freshwater metagenome</name>
    <dbReference type="NCBI Taxonomy" id="449393"/>
    <lineage>
        <taxon>unclassified sequences</taxon>
        <taxon>metagenomes</taxon>
        <taxon>ecological metagenomes</taxon>
    </lineage>
</organism>
<name>A0A6J6DJE0_9ZZZZ</name>
<evidence type="ECO:0000313" key="1">
    <source>
        <dbReference type="EMBL" id="CAB4562193.1"/>
    </source>
</evidence>
<gene>
    <name evidence="1" type="ORF">UFOPK1643_00259</name>
</gene>